<evidence type="ECO:0000256" key="9">
    <source>
        <dbReference type="ARBA" id="ARBA00022786"/>
    </source>
</evidence>
<evidence type="ECO:0000256" key="14">
    <source>
        <dbReference type="PROSITE-ProRule" id="PRU00175"/>
    </source>
</evidence>
<proteinExistence type="inferred from homology"/>
<gene>
    <name evidence="18" type="ORF">HS088_TW11G00426</name>
</gene>
<sequence>MNSQLLCFATEVILMAIVIGLVLLVLGLTLVVLIHVCIVGRVFRRGFVEAGARLERGSTGGSSMSRNDLEKLPCYDYMSNDRASSSPVDCAVCLDNFKDGEKCRMLPICRHSFHSHCIDAWLLRTPNCPICRTSADSSSHFSDSSIDLRSSNTTEISSSSSNFTDVSIDLRESQATTSTDLSETMIDIREMGDLRQSQERRHPVQ</sequence>
<evidence type="ECO:0000256" key="10">
    <source>
        <dbReference type="ARBA" id="ARBA00022833"/>
    </source>
</evidence>
<evidence type="ECO:0000256" key="11">
    <source>
        <dbReference type="ARBA" id="ARBA00022989"/>
    </source>
</evidence>
<comment type="catalytic activity">
    <reaction evidence="1">
        <text>S-ubiquitinyl-[E2 ubiquitin-conjugating enzyme]-L-cysteine + [acceptor protein]-L-lysine = [E2 ubiquitin-conjugating enzyme]-L-cysteine + N(6)-ubiquitinyl-[acceptor protein]-L-lysine.</text>
        <dbReference type="EC" id="2.3.2.27"/>
    </reaction>
</comment>
<comment type="similarity">
    <text evidence="13">Belongs to the RING-type zinc finger family. ATL subfamily.</text>
</comment>
<keyword evidence="11 16" id="KW-1133">Transmembrane helix</keyword>
<keyword evidence="12 16" id="KW-0472">Membrane</keyword>
<keyword evidence="8 14" id="KW-0863">Zinc-finger</keyword>
<evidence type="ECO:0000256" key="3">
    <source>
        <dbReference type="ARBA" id="ARBA00004906"/>
    </source>
</evidence>
<evidence type="ECO:0000256" key="6">
    <source>
        <dbReference type="ARBA" id="ARBA00022692"/>
    </source>
</evidence>
<keyword evidence="10" id="KW-0862">Zinc</keyword>
<reference evidence="18 19" key="1">
    <citation type="journal article" date="2020" name="Nat. Commun.">
        <title>Genome of Tripterygium wilfordii and identification of cytochrome P450 involved in triptolide biosynthesis.</title>
        <authorList>
            <person name="Tu L."/>
            <person name="Su P."/>
            <person name="Zhang Z."/>
            <person name="Gao L."/>
            <person name="Wang J."/>
            <person name="Hu T."/>
            <person name="Zhou J."/>
            <person name="Zhang Y."/>
            <person name="Zhao Y."/>
            <person name="Liu Y."/>
            <person name="Song Y."/>
            <person name="Tong Y."/>
            <person name="Lu Y."/>
            <person name="Yang J."/>
            <person name="Xu C."/>
            <person name="Jia M."/>
            <person name="Peters R.J."/>
            <person name="Huang L."/>
            <person name="Gao W."/>
        </authorList>
    </citation>
    <scope>NUCLEOTIDE SEQUENCE [LARGE SCALE GENOMIC DNA]</scope>
    <source>
        <strain evidence="19">cv. XIE 37</strain>
        <tissue evidence="18">Leaf</tissue>
    </source>
</reference>
<dbReference type="GO" id="GO:0016020">
    <property type="term" value="C:membrane"/>
    <property type="evidence" value="ECO:0007669"/>
    <property type="project" value="UniProtKB-SubCell"/>
</dbReference>
<evidence type="ECO:0000256" key="16">
    <source>
        <dbReference type="SAM" id="Phobius"/>
    </source>
</evidence>
<organism evidence="18 19">
    <name type="scientific">Tripterygium wilfordii</name>
    <name type="common">Thunder God vine</name>
    <dbReference type="NCBI Taxonomy" id="458696"/>
    <lineage>
        <taxon>Eukaryota</taxon>
        <taxon>Viridiplantae</taxon>
        <taxon>Streptophyta</taxon>
        <taxon>Embryophyta</taxon>
        <taxon>Tracheophyta</taxon>
        <taxon>Spermatophyta</taxon>
        <taxon>Magnoliopsida</taxon>
        <taxon>eudicotyledons</taxon>
        <taxon>Gunneridae</taxon>
        <taxon>Pentapetalae</taxon>
        <taxon>rosids</taxon>
        <taxon>fabids</taxon>
        <taxon>Celastrales</taxon>
        <taxon>Celastraceae</taxon>
        <taxon>Tripterygium</taxon>
    </lineage>
</organism>
<evidence type="ECO:0000256" key="13">
    <source>
        <dbReference type="ARBA" id="ARBA00024209"/>
    </source>
</evidence>
<protein>
    <recommendedName>
        <fullName evidence="4">RING-type E3 ubiquitin transferase</fullName>
        <ecNumber evidence="4">2.3.2.27</ecNumber>
    </recommendedName>
</protein>
<keyword evidence="5" id="KW-0808">Transferase</keyword>
<dbReference type="GO" id="GO:0008270">
    <property type="term" value="F:zinc ion binding"/>
    <property type="evidence" value="ECO:0007669"/>
    <property type="project" value="UniProtKB-KW"/>
</dbReference>
<dbReference type="Pfam" id="PF13639">
    <property type="entry name" value="zf-RING_2"/>
    <property type="match status" value="1"/>
</dbReference>
<dbReference type="AlphaFoldDB" id="A0A7J7D251"/>
<comment type="subcellular location">
    <subcellularLocation>
        <location evidence="2">Membrane</location>
        <topology evidence="2">Single-pass membrane protein</topology>
    </subcellularLocation>
</comment>
<dbReference type="GO" id="GO:0061630">
    <property type="term" value="F:ubiquitin protein ligase activity"/>
    <property type="evidence" value="ECO:0007669"/>
    <property type="project" value="UniProtKB-EC"/>
</dbReference>
<dbReference type="EC" id="2.3.2.27" evidence="4"/>
<evidence type="ECO:0000256" key="2">
    <source>
        <dbReference type="ARBA" id="ARBA00004167"/>
    </source>
</evidence>
<dbReference type="SMART" id="SM00184">
    <property type="entry name" value="RING"/>
    <property type="match status" value="1"/>
</dbReference>
<dbReference type="InterPro" id="IPR001841">
    <property type="entry name" value="Znf_RING"/>
</dbReference>
<comment type="pathway">
    <text evidence="3">Protein modification; protein ubiquitination.</text>
</comment>
<keyword evidence="9" id="KW-0833">Ubl conjugation pathway</keyword>
<evidence type="ECO:0000313" key="19">
    <source>
        <dbReference type="Proteomes" id="UP000593562"/>
    </source>
</evidence>
<evidence type="ECO:0000256" key="12">
    <source>
        <dbReference type="ARBA" id="ARBA00023136"/>
    </source>
</evidence>
<dbReference type="EMBL" id="JAAARO010000011">
    <property type="protein sequence ID" value="KAF5740358.1"/>
    <property type="molecule type" value="Genomic_DNA"/>
</dbReference>
<keyword evidence="6 16" id="KW-0812">Transmembrane</keyword>
<dbReference type="InParanoid" id="A0A7J7D251"/>
<evidence type="ECO:0000313" key="18">
    <source>
        <dbReference type="EMBL" id="KAF5740358.1"/>
    </source>
</evidence>
<evidence type="ECO:0000256" key="1">
    <source>
        <dbReference type="ARBA" id="ARBA00000900"/>
    </source>
</evidence>
<comment type="caution">
    <text evidence="18">The sequence shown here is derived from an EMBL/GenBank/DDBJ whole genome shotgun (WGS) entry which is preliminary data.</text>
</comment>
<evidence type="ECO:0000256" key="7">
    <source>
        <dbReference type="ARBA" id="ARBA00022723"/>
    </source>
</evidence>
<feature type="transmembrane region" description="Helical" evidence="16">
    <location>
        <begin position="12"/>
        <end position="38"/>
    </location>
</feature>
<evidence type="ECO:0000256" key="8">
    <source>
        <dbReference type="ARBA" id="ARBA00022771"/>
    </source>
</evidence>
<dbReference type="PANTHER" id="PTHR45768">
    <property type="entry name" value="E3 UBIQUITIN-PROTEIN LIGASE RNF13-LIKE"/>
    <property type="match status" value="1"/>
</dbReference>
<dbReference type="SUPFAM" id="SSF57850">
    <property type="entry name" value="RING/U-box"/>
    <property type="match status" value="1"/>
</dbReference>
<evidence type="ECO:0000256" key="4">
    <source>
        <dbReference type="ARBA" id="ARBA00012483"/>
    </source>
</evidence>
<dbReference type="CDD" id="cd16454">
    <property type="entry name" value="RING-H2_PA-TM-RING"/>
    <property type="match status" value="1"/>
</dbReference>
<feature type="domain" description="RING-type" evidence="17">
    <location>
        <begin position="90"/>
        <end position="132"/>
    </location>
</feature>
<evidence type="ECO:0000256" key="5">
    <source>
        <dbReference type="ARBA" id="ARBA00022679"/>
    </source>
</evidence>
<keyword evidence="19" id="KW-1185">Reference proteome</keyword>
<keyword evidence="7" id="KW-0479">Metal-binding</keyword>
<name>A0A7J7D251_TRIWF</name>
<dbReference type="PROSITE" id="PS50089">
    <property type="entry name" value="ZF_RING_2"/>
    <property type="match status" value="1"/>
</dbReference>
<evidence type="ECO:0000259" key="17">
    <source>
        <dbReference type="PROSITE" id="PS50089"/>
    </source>
</evidence>
<dbReference type="Gene3D" id="3.30.40.10">
    <property type="entry name" value="Zinc/RING finger domain, C3HC4 (zinc finger)"/>
    <property type="match status" value="1"/>
</dbReference>
<dbReference type="Proteomes" id="UP000593562">
    <property type="component" value="Unassembled WGS sequence"/>
</dbReference>
<accession>A0A7J7D251</accession>
<dbReference type="PANTHER" id="PTHR45768:SF61">
    <property type="entry name" value="RING-H2 FINGER PROTEIN ATL18"/>
    <property type="match status" value="1"/>
</dbReference>
<dbReference type="InterPro" id="IPR013083">
    <property type="entry name" value="Znf_RING/FYVE/PHD"/>
</dbReference>
<feature type="region of interest" description="Disordered" evidence="15">
    <location>
        <begin position="135"/>
        <end position="160"/>
    </location>
</feature>
<evidence type="ECO:0000256" key="15">
    <source>
        <dbReference type="SAM" id="MobiDB-lite"/>
    </source>
</evidence>